<dbReference type="RefSeq" id="WP_301199715.1">
    <property type="nucleotide sequence ID" value="NZ_JAPDPI010000023.1"/>
</dbReference>
<dbReference type="Proteomes" id="UP001207408">
    <property type="component" value="Unassembled WGS sequence"/>
</dbReference>
<evidence type="ECO:0000256" key="1">
    <source>
        <dbReference type="ARBA" id="ARBA00008891"/>
    </source>
</evidence>
<dbReference type="GO" id="GO:0042545">
    <property type="term" value="P:cell wall modification"/>
    <property type="evidence" value="ECO:0007669"/>
    <property type="project" value="InterPro"/>
</dbReference>
<keyword evidence="3" id="KW-0063">Aspartyl esterase</keyword>
<proteinExistence type="inferred from homology"/>
<feature type="chain" id="PRO_5042286950" evidence="4">
    <location>
        <begin position="20"/>
        <end position="404"/>
    </location>
</feature>
<dbReference type="InterPro" id="IPR011050">
    <property type="entry name" value="Pectin_lyase_fold/virulence"/>
</dbReference>
<gene>
    <name evidence="6" type="ORF">OM074_11990</name>
</gene>
<keyword evidence="2" id="KW-0378">Hydrolase</keyword>
<keyword evidence="7" id="KW-1185">Reference proteome</keyword>
<organism evidence="6 7">
    <name type="scientific">Plebeiibacterium marinum</name>
    <dbReference type="NCBI Taxonomy" id="2992111"/>
    <lineage>
        <taxon>Bacteria</taxon>
        <taxon>Pseudomonadati</taxon>
        <taxon>Bacteroidota</taxon>
        <taxon>Bacteroidia</taxon>
        <taxon>Marinilabiliales</taxon>
        <taxon>Marinilabiliaceae</taxon>
        <taxon>Plebeiibacterium</taxon>
    </lineage>
</organism>
<evidence type="ECO:0000256" key="3">
    <source>
        <dbReference type="ARBA" id="ARBA00023085"/>
    </source>
</evidence>
<dbReference type="Gene3D" id="2.160.20.10">
    <property type="entry name" value="Single-stranded right-handed beta-helix, Pectin lyase-like"/>
    <property type="match status" value="1"/>
</dbReference>
<keyword evidence="4" id="KW-0732">Signal</keyword>
<dbReference type="EMBL" id="JAPDPI010000023">
    <property type="protein sequence ID" value="MCW3806345.1"/>
    <property type="molecule type" value="Genomic_DNA"/>
</dbReference>
<protein>
    <submittedName>
        <fullName evidence="6">Pectinesterase family protein</fullName>
    </submittedName>
</protein>
<accession>A0AAE3SK14</accession>
<comment type="caution">
    <text evidence="6">The sequence shown here is derived from an EMBL/GenBank/DDBJ whole genome shotgun (WGS) entry which is preliminary data.</text>
</comment>
<feature type="signal peptide" evidence="4">
    <location>
        <begin position="1"/>
        <end position="19"/>
    </location>
</feature>
<dbReference type="InterPro" id="IPR012334">
    <property type="entry name" value="Pectin_lyas_fold"/>
</dbReference>
<dbReference type="Pfam" id="PF01095">
    <property type="entry name" value="Pectinesterase"/>
    <property type="match status" value="1"/>
</dbReference>
<dbReference type="InterPro" id="IPR000070">
    <property type="entry name" value="Pectinesterase_cat"/>
</dbReference>
<reference evidence="6" key="1">
    <citation type="submission" date="2022-10" db="EMBL/GenBank/DDBJ databases">
        <authorList>
            <person name="Yu W.X."/>
        </authorList>
    </citation>
    <scope>NUCLEOTIDE SEQUENCE</scope>
    <source>
        <strain evidence="6">D04</strain>
    </source>
</reference>
<evidence type="ECO:0000259" key="5">
    <source>
        <dbReference type="Pfam" id="PF01095"/>
    </source>
</evidence>
<comment type="similarity">
    <text evidence="1">Belongs to the pectinesterase family.</text>
</comment>
<evidence type="ECO:0000313" key="6">
    <source>
        <dbReference type="EMBL" id="MCW3806345.1"/>
    </source>
</evidence>
<evidence type="ECO:0000256" key="4">
    <source>
        <dbReference type="SAM" id="SignalP"/>
    </source>
</evidence>
<dbReference type="SUPFAM" id="SSF51126">
    <property type="entry name" value="Pectin lyase-like"/>
    <property type="match status" value="1"/>
</dbReference>
<evidence type="ECO:0000256" key="2">
    <source>
        <dbReference type="ARBA" id="ARBA00022801"/>
    </source>
</evidence>
<dbReference type="PANTHER" id="PTHR31321:SF57">
    <property type="entry name" value="PECTINESTERASE 53-RELATED"/>
    <property type="match status" value="1"/>
</dbReference>
<dbReference type="GO" id="GO:0030599">
    <property type="term" value="F:pectinesterase activity"/>
    <property type="evidence" value="ECO:0007669"/>
    <property type="project" value="InterPro"/>
</dbReference>
<sequence>MVLRIIIGLLMLGSISLKAANDIVVAKDGSGDFKTLTEAIASLPYYNYERIVIYLKNGVYNEKIKIRCDYITIKGESRDSTVIQYAQLREDWQENKDDIGPAVINIEADDIVLDNLTIKNTQPRIGPHAFTILGNGTRTIIVNCNVTSKGGDTVSLWDYKTGMYYHDNCYFEGAVDFVCPRGWCYISNSTFKELKNTAAIWHAAPTNPNQKFVLRNCDFLGVDSFYLARHHYDAQFYLLNCRFSSYMRDKSIQHVTYPDKPYKNRPYIYGDRYYFYNCSREGGNYKWFANNLDSISLHPDRITPEWTFDRLWDPMDTSKLNIKKVEYQQDLLCLWFDEIVMPEGEFKVITKTGILYSYVSGSGSKCLKLVAGNTAKKAEEYSCLQVYSGNVKNIIATVEPRYLK</sequence>
<evidence type="ECO:0000313" key="7">
    <source>
        <dbReference type="Proteomes" id="UP001207408"/>
    </source>
</evidence>
<name>A0AAE3SK14_9BACT</name>
<dbReference type="PANTHER" id="PTHR31321">
    <property type="entry name" value="ACYL-COA THIOESTER HYDROLASE YBHC-RELATED"/>
    <property type="match status" value="1"/>
</dbReference>
<dbReference type="AlphaFoldDB" id="A0AAE3SK14"/>
<feature type="domain" description="Pectinesterase catalytic" evidence="5">
    <location>
        <begin position="22"/>
        <end position="195"/>
    </location>
</feature>